<accession>A0A336MBN6</accession>
<feature type="transmembrane region" description="Helical" evidence="8">
    <location>
        <begin position="6"/>
        <end position="26"/>
    </location>
</feature>
<dbReference type="GO" id="GO:0043541">
    <property type="term" value="C:UDP-N-acetylglucosamine transferase complex"/>
    <property type="evidence" value="ECO:0007669"/>
    <property type="project" value="TreeGrafter"/>
</dbReference>
<evidence type="ECO:0000313" key="9">
    <source>
        <dbReference type="EMBL" id="SSX27656.1"/>
    </source>
</evidence>
<keyword evidence="5" id="KW-0256">Endoplasmic reticulum</keyword>
<comment type="similarity">
    <text evidence="2">Belongs to the ALG14 family.</text>
</comment>
<dbReference type="GO" id="GO:0006488">
    <property type="term" value="P:dolichol-linked oligosaccharide biosynthetic process"/>
    <property type="evidence" value="ECO:0007669"/>
    <property type="project" value="InterPro"/>
</dbReference>
<dbReference type="GO" id="GO:0004577">
    <property type="term" value="F:N-acetylglucosaminyldiphosphodolichol N-acetylglucosaminyltransferase activity"/>
    <property type="evidence" value="ECO:0007669"/>
    <property type="project" value="TreeGrafter"/>
</dbReference>
<gene>
    <name evidence="9" type="primary">CSON014715</name>
</gene>
<keyword evidence="6 8" id="KW-1133">Transmembrane helix</keyword>
<feature type="transmembrane region" description="Helical" evidence="8">
    <location>
        <begin position="141"/>
        <end position="160"/>
    </location>
</feature>
<sequence length="218" mass="24931">MILYSVVFCLLFIFIRLIYLLVKVNIKNGSGCNKKRTGKVKTMIVLGSGGHTAEMLEIVKELDITKYAPRYYIIAKTDTNSILKLVDTEVEKEPEKEKHNFEIIAISRSREVKQSYWTSIFTTIQATLNCIPILFRTQPDLILTNGPGTCVPVCLVAFWLKIFFINLNCQIVYVESYCRVKTLSLSGKILLWLSNLFVAQWPEVAKTSTKIKYFGRLS</sequence>
<organism evidence="9">
    <name type="scientific">Culicoides sonorensis</name>
    <name type="common">Biting midge</name>
    <dbReference type="NCBI Taxonomy" id="179676"/>
    <lineage>
        <taxon>Eukaryota</taxon>
        <taxon>Metazoa</taxon>
        <taxon>Ecdysozoa</taxon>
        <taxon>Arthropoda</taxon>
        <taxon>Hexapoda</taxon>
        <taxon>Insecta</taxon>
        <taxon>Pterygota</taxon>
        <taxon>Neoptera</taxon>
        <taxon>Endopterygota</taxon>
        <taxon>Diptera</taxon>
        <taxon>Nematocera</taxon>
        <taxon>Chironomoidea</taxon>
        <taxon>Ceratopogonidae</taxon>
        <taxon>Ceratopogoninae</taxon>
        <taxon>Culicoides</taxon>
        <taxon>Monoculicoides</taxon>
    </lineage>
</organism>
<dbReference type="Gene3D" id="3.40.50.2000">
    <property type="entry name" value="Glycogen Phosphorylase B"/>
    <property type="match status" value="1"/>
</dbReference>
<name>A0A336MBN6_CULSO</name>
<evidence type="ECO:0000256" key="2">
    <source>
        <dbReference type="ARBA" id="ARBA00009731"/>
    </source>
</evidence>
<comment type="subcellular location">
    <subcellularLocation>
        <location evidence="1">Endoplasmic reticulum membrane</location>
        <topology evidence="1">Single-pass membrane protein</topology>
    </subcellularLocation>
</comment>
<evidence type="ECO:0000256" key="5">
    <source>
        <dbReference type="ARBA" id="ARBA00022824"/>
    </source>
</evidence>
<evidence type="ECO:0000256" key="6">
    <source>
        <dbReference type="ARBA" id="ARBA00022989"/>
    </source>
</evidence>
<dbReference type="SUPFAM" id="SSF53756">
    <property type="entry name" value="UDP-Glycosyltransferase/glycogen phosphorylase"/>
    <property type="match status" value="1"/>
</dbReference>
<protein>
    <recommendedName>
        <fullName evidence="3">UDP-N-acetylglucosamine transferase subunit ALG14</fullName>
    </recommendedName>
</protein>
<reference evidence="9" key="1">
    <citation type="submission" date="2018-07" db="EMBL/GenBank/DDBJ databases">
        <authorList>
            <person name="Quirk P.G."/>
            <person name="Krulwich T.A."/>
        </authorList>
    </citation>
    <scope>NUCLEOTIDE SEQUENCE</scope>
</reference>
<evidence type="ECO:0000256" key="8">
    <source>
        <dbReference type="SAM" id="Phobius"/>
    </source>
</evidence>
<evidence type="ECO:0000256" key="7">
    <source>
        <dbReference type="ARBA" id="ARBA00023136"/>
    </source>
</evidence>
<dbReference type="OMA" id="CRIVFIE"/>
<dbReference type="PANTHER" id="PTHR12154:SF4">
    <property type="entry name" value="UDP-N-ACETYLGLUCOSAMINE TRANSFERASE SUBUNIT ALG14 HOMOLOG"/>
    <property type="match status" value="1"/>
</dbReference>
<dbReference type="EMBL" id="UFQT01000854">
    <property type="protein sequence ID" value="SSX27656.1"/>
    <property type="molecule type" value="Genomic_DNA"/>
</dbReference>
<evidence type="ECO:0000256" key="4">
    <source>
        <dbReference type="ARBA" id="ARBA00022692"/>
    </source>
</evidence>
<evidence type="ECO:0000256" key="3">
    <source>
        <dbReference type="ARBA" id="ARBA00017467"/>
    </source>
</evidence>
<proteinExistence type="inferred from homology"/>
<dbReference type="Pfam" id="PF08660">
    <property type="entry name" value="Alg14"/>
    <property type="match status" value="1"/>
</dbReference>
<keyword evidence="4 8" id="KW-0812">Transmembrane</keyword>
<evidence type="ECO:0000256" key="1">
    <source>
        <dbReference type="ARBA" id="ARBA00004389"/>
    </source>
</evidence>
<feature type="transmembrane region" description="Helical" evidence="8">
    <location>
        <begin position="116"/>
        <end position="135"/>
    </location>
</feature>
<keyword evidence="7 8" id="KW-0472">Membrane</keyword>
<dbReference type="AlphaFoldDB" id="A0A336MBN6"/>
<dbReference type="InterPro" id="IPR013969">
    <property type="entry name" value="Oligosacch_biosynth_Alg14"/>
</dbReference>
<dbReference type="PANTHER" id="PTHR12154">
    <property type="entry name" value="GLYCOSYL TRANSFERASE-RELATED"/>
    <property type="match status" value="1"/>
</dbReference>
<dbReference type="VEuPathDB" id="VectorBase:CSON014715"/>